<name>A0A0A9BHW6_ARUDO</name>
<dbReference type="EMBL" id="GBRH01237080">
    <property type="protein sequence ID" value="JAD60815.1"/>
    <property type="molecule type" value="Transcribed_RNA"/>
</dbReference>
<reference evidence="1" key="2">
    <citation type="journal article" date="2015" name="Data Brief">
        <title>Shoot transcriptome of the giant reed, Arundo donax.</title>
        <authorList>
            <person name="Barrero R.A."/>
            <person name="Guerrero F.D."/>
            <person name="Moolhuijzen P."/>
            <person name="Goolsby J.A."/>
            <person name="Tidwell J."/>
            <person name="Bellgard S.E."/>
            <person name="Bellgard M.I."/>
        </authorList>
    </citation>
    <scope>NUCLEOTIDE SEQUENCE</scope>
    <source>
        <tissue evidence="1">Shoot tissue taken approximately 20 cm above the soil surface</tissue>
    </source>
</reference>
<protein>
    <submittedName>
        <fullName evidence="1">Uncharacterized protein</fullName>
    </submittedName>
</protein>
<reference evidence="1" key="1">
    <citation type="submission" date="2014-09" db="EMBL/GenBank/DDBJ databases">
        <authorList>
            <person name="Magalhaes I.L.F."/>
            <person name="Oliveira U."/>
            <person name="Santos F.R."/>
            <person name="Vidigal T.H.D.A."/>
            <person name="Brescovit A.D."/>
            <person name="Santos A.J."/>
        </authorList>
    </citation>
    <scope>NUCLEOTIDE SEQUENCE</scope>
    <source>
        <tissue evidence="1">Shoot tissue taken approximately 20 cm above the soil surface</tissue>
    </source>
</reference>
<accession>A0A0A9BHW6</accession>
<evidence type="ECO:0000313" key="1">
    <source>
        <dbReference type="EMBL" id="JAD60815.1"/>
    </source>
</evidence>
<organism evidence="1">
    <name type="scientific">Arundo donax</name>
    <name type="common">Giant reed</name>
    <name type="synonym">Donax arundinaceus</name>
    <dbReference type="NCBI Taxonomy" id="35708"/>
    <lineage>
        <taxon>Eukaryota</taxon>
        <taxon>Viridiplantae</taxon>
        <taxon>Streptophyta</taxon>
        <taxon>Embryophyta</taxon>
        <taxon>Tracheophyta</taxon>
        <taxon>Spermatophyta</taxon>
        <taxon>Magnoliopsida</taxon>
        <taxon>Liliopsida</taxon>
        <taxon>Poales</taxon>
        <taxon>Poaceae</taxon>
        <taxon>PACMAD clade</taxon>
        <taxon>Arundinoideae</taxon>
        <taxon>Arundineae</taxon>
        <taxon>Arundo</taxon>
    </lineage>
</organism>
<dbReference type="AlphaFoldDB" id="A0A0A9BHW6"/>
<sequence>MHTSLSLALSSYINSEERVKIGLESRSS</sequence>
<proteinExistence type="predicted"/>